<feature type="compositionally biased region" description="Polar residues" evidence="7">
    <location>
        <begin position="681"/>
        <end position="698"/>
    </location>
</feature>
<keyword evidence="6" id="KW-0175">Coiled coil</keyword>
<feature type="compositionally biased region" description="Basic and acidic residues" evidence="7">
    <location>
        <begin position="1060"/>
        <end position="1069"/>
    </location>
</feature>
<evidence type="ECO:0000256" key="5">
    <source>
        <dbReference type="PROSITE-ProRule" id="PRU00024"/>
    </source>
</evidence>
<dbReference type="SUPFAM" id="SSF57845">
    <property type="entry name" value="B-box zinc-binding domain"/>
    <property type="match status" value="1"/>
</dbReference>
<dbReference type="GO" id="GO:0061630">
    <property type="term" value="F:ubiquitin protein ligase activity"/>
    <property type="evidence" value="ECO:0007669"/>
    <property type="project" value="TreeGrafter"/>
</dbReference>
<dbReference type="Gene3D" id="3.30.160.60">
    <property type="entry name" value="Classic Zinc Finger"/>
    <property type="match status" value="1"/>
</dbReference>
<keyword evidence="11" id="KW-1185">Reference proteome</keyword>
<feature type="compositionally biased region" description="Acidic residues" evidence="7">
    <location>
        <begin position="724"/>
        <end position="733"/>
    </location>
</feature>
<dbReference type="Gene3D" id="3.30.40.10">
    <property type="entry name" value="Zinc/RING finger domain, C3HC4 (zinc finger)"/>
    <property type="match status" value="2"/>
</dbReference>
<dbReference type="InterPro" id="IPR001965">
    <property type="entry name" value="Znf_PHD"/>
</dbReference>
<dbReference type="InterPro" id="IPR013083">
    <property type="entry name" value="Znf_RING/FYVE/PHD"/>
</dbReference>
<dbReference type="InterPro" id="IPR011011">
    <property type="entry name" value="Znf_FYVE_PHD"/>
</dbReference>
<dbReference type="SMART" id="SM00184">
    <property type="entry name" value="RING"/>
    <property type="match status" value="2"/>
</dbReference>
<feature type="region of interest" description="Disordered" evidence="7">
    <location>
        <begin position="368"/>
        <end position="447"/>
    </location>
</feature>
<dbReference type="PROSITE" id="PS00518">
    <property type="entry name" value="ZF_RING_1"/>
    <property type="match status" value="1"/>
</dbReference>
<name>A0A9D3MWB9_ANGAN</name>
<dbReference type="CDD" id="cd19775">
    <property type="entry name" value="Bbox2_TIF1_C-VI"/>
    <property type="match status" value="1"/>
</dbReference>
<dbReference type="Proteomes" id="UP001044222">
    <property type="component" value="Unassembled WGS sequence"/>
</dbReference>
<evidence type="ECO:0000313" key="11">
    <source>
        <dbReference type="Proteomes" id="UP001044222"/>
    </source>
</evidence>
<feature type="compositionally biased region" description="Low complexity" evidence="7">
    <location>
        <begin position="572"/>
        <end position="598"/>
    </location>
</feature>
<dbReference type="PROSITE" id="PS50119">
    <property type="entry name" value="ZF_BBOX"/>
    <property type="match status" value="2"/>
</dbReference>
<evidence type="ECO:0000256" key="7">
    <source>
        <dbReference type="SAM" id="MobiDB-lite"/>
    </source>
</evidence>
<reference evidence="10" key="1">
    <citation type="submission" date="2021-01" db="EMBL/GenBank/DDBJ databases">
        <title>A chromosome-scale assembly of European eel, Anguilla anguilla.</title>
        <authorList>
            <person name="Henkel C."/>
            <person name="Jong-Raadsen S.A."/>
            <person name="Dufour S."/>
            <person name="Weltzien F.-A."/>
            <person name="Palstra A.P."/>
            <person name="Pelster B."/>
            <person name="Spaink H.P."/>
            <person name="Van Den Thillart G.E."/>
            <person name="Jansen H."/>
            <person name="Zahm M."/>
            <person name="Klopp C."/>
            <person name="Cedric C."/>
            <person name="Louis A."/>
            <person name="Berthelot C."/>
            <person name="Parey E."/>
            <person name="Roest Crollius H."/>
            <person name="Montfort J."/>
            <person name="Robinson-Rechavi M."/>
            <person name="Bucao C."/>
            <person name="Bouchez O."/>
            <person name="Gislard M."/>
            <person name="Lluch J."/>
            <person name="Milhes M."/>
            <person name="Lampietro C."/>
            <person name="Lopez Roques C."/>
            <person name="Donnadieu C."/>
            <person name="Braasch I."/>
            <person name="Desvignes T."/>
            <person name="Postlethwait J."/>
            <person name="Bobe J."/>
            <person name="Guiguen Y."/>
            <person name="Dirks R."/>
        </authorList>
    </citation>
    <scope>NUCLEOTIDE SEQUENCE</scope>
    <source>
        <strain evidence="10">Tag_6206</strain>
        <tissue evidence="10">Liver</tissue>
    </source>
</reference>
<dbReference type="PANTHER" id="PTHR25462">
    <property type="entry name" value="BONUS, ISOFORM C-RELATED"/>
    <property type="match status" value="1"/>
</dbReference>
<gene>
    <name evidence="10" type="ORF">ANANG_G00008490</name>
</gene>
<dbReference type="InterPro" id="IPR047153">
    <property type="entry name" value="TRIM45/56/19-like"/>
</dbReference>
<dbReference type="InterPro" id="IPR003649">
    <property type="entry name" value="Bbox_C"/>
</dbReference>
<dbReference type="EMBL" id="JAFIRN010000001">
    <property type="protein sequence ID" value="KAG5856489.1"/>
    <property type="molecule type" value="Genomic_DNA"/>
</dbReference>
<evidence type="ECO:0000256" key="4">
    <source>
        <dbReference type="ARBA" id="ARBA00023117"/>
    </source>
</evidence>
<dbReference type="PANTHER" id="PTHR25462:SF299">
    <property type="entry name" value="E3 UBIQUITIN-PROTEIN LIGASE TRIM56"/>
    <property type="match status" value="1"/>
</dbReference>
<feature type="domain" description="B box-type" evidence="9">
    <location>
        <begin position="102"/>
        <end position="148"/>
    </location>
</feature>
<dbReference type="SUPFAM" id="SSF57903">
    <property type="entry name" value="FYVE/PHD zinc finger"/>
    <property type="match status" value="1"/>
</dbReference>
<accession>A0A9D3MWB9</accession>
<feature type="region of interest" description="Disordered" evidence="7">
    <location>
        <begin position="805"/>
        <end position="843"/>
    </location>
</feature>
<dbReference type="SUPFAM" id="SSF47370">
    <property type="entry name" value="Bromodomain"/>
    <property type="match status" value="1"/>
</dbReference>
<feature type="compositionally biased region" description="Pro residues" evidence="7">
    <location>
        <begin position="621"/>
        <end position="630"/>
    </location>
</feature>
<evidence type="ECO:0000256" key="6">
    <source>
        <dbReference type="SAM" id="Coils"/>
    </source>
</evidence>
<dbReference type="PROSITE" id="PS50089">
    <property type="entry name" value="ZF_RING_2"/>
    <property type="match status" value="1"/>
</dbReference>
<feature type="region of interest" description="Disordered" evidence="7">
    <location>
        <begin position="469"/>
        <end position="754"/>
    </location>
</feature>
<dbReference type="InterPro" id="IPR001841">
    <property type="entry name" value="Znf_RING"/>
</dbReference>
<keyword evidence="3" id="KW-0862">Zinc</keyword>
<sequence length="1095" mass="119838">MCSVDRGSAVAPLAEGVETVSPVIPAPAAHSYEKCAACGTICRPNRSPQLLPCLHSVCKVCIPIAGVGESKRECPSCKRSYNILEVTDNPLLKDSATGPGTHPLTKCAGCEDTAISSWCVECGEALCSICVSAHQRVRVTREHTVLPQKLPTGFIPTSFCPTHREEPMKLFCVSCSQLTCRDCQLTYHRNHSYQFLDEAVTAQRKEIESLMVKVRLQRETVKQTLQDLDGRLQDLEEIKSRTKSKLQKMLIYIRCALMKRTAELFKNVQDLCGREAQKITERQNNLRTLEERQEYILSFTGRALQMENHSALLSCKRQVHSQLQDLLSQSATPPASMIDVKLHFEQEGYFQISAFGKVVSSEVPFFRKNHDSVPKKSSPPPSQPSRKRRNKLTWSFHPYQPKNFKPVTPQPNSCSPEPPQQPAVVGPPAPSSLAAASERQSPPVSVLPAPSPTSIMVLFPLGPNVLEASPEQWNGRSGATAAPQGPRAEGPSVEPDREELQSRAQPCALPVKAPADSPCERAPPAGCERPADPSPPATENEPTSTVVETDAAPPVGPPPAGGRGFPRRSRRPAAAPETRAPAFAGGTSAHIAARVAAARWTSGHSPLSPPAPATARGSPHSPGPRPPATPPSAALQTGVRKDPPGVPFSTQYGSKQAQEPRFQPMKTPHEEGKASDVRNANPESAVNQQAPPTRTQPIQIPVHRAEFAPTDQVDYRGSPVETEKTDDDEDGQDSVDTVVKSENEESGRPVSSPRHWLPLDEILLQVIEDDDQFPDIQSAQAAKRRPAPHRSDQTKAKLIVLRGPLANPTQPRTSHQGANHCSAQQQPVSLDLTSRPEGSGLRRSHKAVQTRCAACRLAGGLTVCVQCGRGFHRDCHIPPISSALSSGEWQCMLCRDLTDVEDVYSDERPRRPSLSLLDQKKCEHLLLALMCKKYSSVLYRKVELSSHYIDITLIRGRLLRKLSPSYRTPSEFVSDIWVLLESLAKNSEESALVFKMQKYFQRKLSKAFGDALHPSLLKCPSMEDGETAQDAGDETVKVRETLKRMRAFIAANRQGLAKKACREETEPRDQSPALREGPCVRGPGAQALREDPGPA</sequence>
<feature type="coiled-coil region" evidence="6">
    <location>
        <begin position="218"/>
        <end position="245"/>
    </location>
</feature>
<proteinExistence type="predicted"/>
<evidence type="ECO:0000256" key="1">
    <source>
        <dbReference type="ARBA" id="ARBA00022723"/>
    </source>
</evidence>
<feature type="compositionally biased region" description="Polar residues" evidence="7">
    <location>
        <begin position="648"/>
        <end position="657"/>
    </location>
</feature>
<evidence type="ECO:0000256" key="3">
    <source>
        <dbReference type="ARBA" id="ARBA00022833"/>
    </source>
</evidence>
<feature type="compositionally biased region" description="Polar residues" evidence="7">
    <location>
        <begin position="807"/>
        <end position="832"/>
    </location>
</feature>
<feature type="compositionally biased region" description="Pro residues" evidence="7">
    <location>
        <begin position="416"/>
        <end position="430"/>
    </location>
</feature>
<dbReference type="InterPro" id="IPR017907">
    <property type="entry name" value="Znf_RING_CS"/>
</dbReference>
<dbReference type="SMART" id="SM00336">
    <property type="entry name" value="BBOX"/>
    <property type="match status" value="2"/>
</dbReference>
<dbReference type="GO" id="GO:0060340">
    <property type="term" value="P:positive regulation of type I interferon-mediated signaling pathway"/>
    <property type="evidence" value="ECO:0007669"/>
    <property type="project" value="TreeGrafter"/>
</dbReference>
<feature type="region of interest" description="Disordered" evidence="7">
    <location>
        <begin position="1055"/>
        <end position="1095"/>
    </location>
</feature>
<organism evidence="10 11">
    <name type="scientific">Anguilla anguilla</name>
    <name type="common">European freshwater eel</name>
    <name type="synonym">Muraena anguilla</name>
    <dbReference type="NCBI Taxonomy" id="7936"/>
    <lineage>
        <taxon>Eukaryota</taxon>
        <taxon>Metazoa</taxon>
        <taxon>Chordata</taxon>
        <taxon>Craniata</taxon>
        <taxon>Vertebrata</taxon>
        <taxon>Euteleostomi</taxon>
        <taxon>Actinopterygii</taxon>
        <taxon>Neopterygii</taxon>
        <taxon>Teleostei</taxon>
        <taxon>Anguilliformes</taxon>
        <taxon>Anguillidae</taxon>
        <taxon>Anguilla</taxon>
    </lineage>
</organism>
<protein>
    <submittedName>
        <fullName evidence="10">Uncharacterized protein</fullName>
    </submittedName>
</protein>
<evidence type="ECO:0000259" key="9">
    <source>
        <dbReference type="PROSITE" id="PS50119"/>
    </source>
</evidence>
<comment type="caution">
    <text evidence="10">The sequence shown here is derived from an EMBL/GenBank/DDBJ whole genome shotgun (WGS) entry which is preliminary data.</text>
</comment>
<dbReference type="Gene3D" id="1.20.920.10">
    <property type="entry name" value="Bromodomain-like"/>
    <property type="match status" value="1"/>
</dbReference>
<keyword evidence="4" id="KW-0103">Bromodomain</keyword>
<dbReference type="GO" id="GO:0008270">
    <property type="term" value="F:zinc ion binding"/>
    <property type="evidence" value="ECO:0007669"/>
    <property type="project" value="UniProtKB-KW"/>
</dbReference>
<dbReference type="SMART" id="SM00249">
    <property type="entry name" value="PHD"/>
    <property type="match status" value="1"/>
</dbReference>
<feature type="domain" description="RING-type" evidence="8">
    <location>
        <begin position="35"/>
        <end position="78"/>
    </location>
</feature>
<dbReference type="AlphaFoldDB" id="A0A9D3MWB9"/>
<dbReference type="SMART" id="SM00502">
    <property type="entry name" value="BBC"/>
    <property type="match status" value="1"/>
</dbReference>
<evidence type="ECO:0000259" key="8">
    <source>
        <dbReference type="PROSITE" id="PS50089"/>
    </source>
</evidence>
<dbReference type="InterPro" id="IPR000315">
    <property type="entry name" value="Znf_B-box"/>
</dbReference>
<dbReference type="GO" id="GO:0005654">
    <property type="term" value="C:nucleoplasm"/>
    <property type="evidence" value="ECO:0007669"/>
    <property type="project" value="TreeGrafter"/>
</dbReference>
<keyword evidence="1" id="KW-0479">Metal-binding</keyword>
<evidence type="ECO:0000256" key="2">
    <source>
        <dbReference type="ARBA" id="ARBA00022771"/>
    </source>
</evidence>
<dbReference type="GO" id="GO:0045087">
    <property type="term" value="P:innate immune response"/>
    <property type="evidence" value="ECO:0007669"/>
    <property type="project" value="TreeGrafter"/>
</dbReference>
<keyword evidence="2 5" id="KW-0863">Zinc-finger</keyword>
<dbReference type="Pfam" id="PF00643">
    <property type="entry name" value="zf-B_box"/>
    <property type="match status" value="2"/>
</dbReference>
<dbReference type="SUPFAM" id="SSF57850">
    <property type="entry name" value="RING/U-box"/>
    <property type="match status" value="1"/>
</dbReference>
<dbReference type="CDD" id="cd15541">
    <property type="entry name" value="PHD_TIF1_like"/>
    <property type="match status" value="1"/>
</dbReference>
<dbReference type="InterPro" id="IPR036427">
    <property type="entry name" value="Bromodomain-like_sf"/>
</dbReference>
<feature type="compositionally biased region" description="Low complexity" evidence="7">
    <location>
        <begin position="431"/>
        <end position="447"/>
    </location>
</feature>
<feature type="compositionally biased region" description="Basic and acidic residues" evidence="7">
    <location>
        <begin position="667"/>
        <end position="676"/>
    </location>
</feature>
<feature type="domain" description="B box-type" evidence="9">
    <location>
        <begin position="155"/>
        <end position="196"/>
    </location>
</feature>
<evidence type="ECO:0000313" key="10">
    <source>
        <dbReference type="EMBL" id="KAG5856489.1"/>
    </source>
</evidence>